<evidence type="ECO:0000256" key="1">
    <source>
        <dbReference type="SAM" id="MobiDB-lite"/>
    </source>
</evidence>
<feature type="compositionally biased region" description="Basic and acidic residues" evidence="1">
    <location>
        <begin position="150"/>
        <end position="171"/>
    </location>
</feature>
<feature type="compositionally biased region" description="Basic and acidic residues" evidence="1">
    <location>
        <begin position="215"/>
        <end position="229"/>
    </location>
</feature>
<feature type="region of interest" description="Disordered" evidence="1">
    <location>
        <begin position="1"/>
        <end position="27"/>
    </location>
</feature>
<dbReference type="AlphaFoldDB" id="A0A9P9J904"/>
<feature type="compositionally biased region" description="Polar residues" evidence="1">
    <location>
        <begin position="174"/>
        <end position="186"/>
    </location>
</feature>
<feature type="region of interest" description="Disordered" evidence="1">
    <location>
        <begin position="125"/>
        <end position="229"/>
    </location>
</feature>
<gene>
    <name evidence="2" type="ORF">B0J13DRAFT_277474</name>
</gene>
<accession>A0A9P9J904</accession>
<dbReference type="EMBL" id="JAGMUU010000006">
    <property type="protein sequence ID" value="KAH7149867.1"/>
    <property type="molecule type" value="Genomic_DNA"/>
</dbReference>
<comment type="caution">
    <text evidence="2">The sequence shown here is derived from an EMBL/GenBank/DDBJ whole genome shotgun (WGS) entry which is preliminary data.</text>
</comment>
<sequence>MAGRFAENQARRGEARQGDEREPRPGRRLARRINGLDIMRPALPMNGRLRTTRYDTSGCRNGYDQTTNTASEAKASFVLGVGRWTSTSTSNKQARQVQRGPRDGLRVELGRLVLRMHLHFRIDKTHGRHGSGIRETRPNEGPGWSGRKARCGERGWRAGERWSREKKETEMQCKWTTTKNETSRQTAGGEDDEENKKRGRRKGRRRQGGGGGGGDVKRSEVRRRVWEVW</sequence>
<evidence type="ECO:0000313" key="3">
    <source>
        <dbReference type="Proteomes" id="UP000717696"/>
    </source>
</evidence>
<proteinExistence type="predicted"/>
<reference evidence="2" key="1">
    <citation type="journal article" date="2021" name="Nat. Commun.">
        <title>Genetic determinants of endophytism in the Arabidopsis root mycobiome.</title>
        <authorList>
            <person name="Mesny F."/>
            <person name="Miyauchi S."/>
            <person name="Thiergart T."/>
            <person name="Pickel B."/>
            <person name="Atanasova L."/>
            <person name="Karlsson M."/>
            <person name="Huettel B."/>
            <person name="Barry K.W."/>
            <person name="Haridas S."/>
            <person name="Chen C."/>
            <person name="Bauer D."/>
            <person name="Andreopoulos W."/>
            <person name="Pangilinan J."/>
            <person name="LaButti K."/>
            <person name="Riley R."/>
            <person name="Lipzen A."/>
            <person name="Clum A."/>
            <person name="Drula E."/>
            <person name="Henrissat B."/>
            <person name="Kohler A."/>
            <person name="Grigoriev I.V."/>
            <person name="Martin F.M."/>
            <person name="Hacquard S."/>
        </authorList>
    </citation>
    <scope>NUCLEOTIDE SEQUENCE</scope>
    <source>
        <strain evidence="2">MPI-CAGE-AT-0021</strain>
    </source>
</reference>
<feature type="compositionally biased region" description="Basic residues" evidence="1">
    <location>
        <begin position="197"/>
        <end position="207"/>
    </location>
</feature>
<feature type="compositionally biased region" description="Basic and acidic residues" evidence="1">
    <location>
        <begin position="9"/>
        <end position="25"/>
    </location>
</feature>
<keyword evidence="3" id="KW-1185">Reference proteome</keyword>
<dbReference type="Proteomes" id="UP000717696">
    <property type="component" value="Unassembled WGS sequence"/>
</dbReference>
<evidence type="ECO:0000313" key="2">
    <source>
        <dbReference type="EMBL" id="KAH7149867.1"/>
    </source>
</evidence>
<protein>
    <submittedName>
        <fullName evidence="2">Uncharacterized protein</fullName>
    </submittedName>
</protein>
<organism evidence="2 3">
    <name type="scientific">Dactylonectria estremocensis</name>
    <dbReference type="NCBI Taxonomy" id="1079267"/>
    <lineage>
        <taxon>Eukaryota</taxon>
        <taxon>Fungi</taxon>
        <taxon>Dikarya</taxon>
        <taxon>Ascomycota</taxon>
        <taxon>Pezizomycotina</taxon>
        <taxon>Sordariomycetes</taxon>
        <taxon>Hypocreomycetidae</taxon>
        <taxon>Hypocreales</taxon>
        <taxon>Nectriaceae</taxon>
        <taxon>Dactylonectria</taxon>
    </lineage>
</organism>
<name>A0A9P9J904_9HYPO</name>